<comment type="caution">
    <text evidence="13">The sequence shown here is derived from an EMBL/GenBank/DDBJ whole genome shotgun (WGS) entry which is preliminary data.</text>
</comment>
<evidence type="ECO:0000259" key="11">
    <source>
        <dbReference type="Pfam" id="PF03033"/>
    </source>
</evidence>
<evidence type="ECO:0000313" key="14">
    <source>
        <dbReference type="Proteomes" id="UP000721844"/>
    </source>
</evidence>
<sequence length="373" mass="37952">MRGPRVIPVVIAAGGTGGHFFPAEALAHAMAGRGYRPVLMTDGRSAGRGSDAFADGDRHVLPGAGIAGRGVIKGIKATAALAAGTIVAARLLRTLQPGAIVGFGGYPCVPPIVAAKLSGQRTPIILHEQNAVLGRANRSLAKRVSVLALSAAGTTRIPAGVRTVVTGNPVRPAIAALADAPYEAPLPNGPINLLVTGGSLGAKVLSDIVPQALIALPADVRARLRVVQQARQEDGARVRAAYESAGIAAEVSPFFADMAQRLASAHLVIARAGASTTAELTVTGRPALLVPLPSAIDDHQSANAAILEQAGAAWVLPQPRFTVEAVSAQLTALLENTPALAAASLAARTIARADAVALLADLVEQSMVRETQS</sequence>
<evidence type="ECO:0000313" key="13">
    <source>
        <dbReference type="EMBL" id="MCB8878801.1"/>
    </source>
</evidence>
<protein>
    <recommendedName>
        <fullName evidence="10">UDP-N-acetylglucosamine--N-acetylmuramyl-(pentapeptide) pyrophosphoryl-undecaprenol N-acetylglucosamine transferase</fullName>
        <ecNumber evidence="10">2.4.1.227</ecNumber>
    </recommendedName>
    <alternativeName>
        <fullName evidence="10">Undecaprenyl-PP-MurNAc-pentapeptide-UDPGlcNAc GlcNAc transferase</fullName>
    </alternativeName>
</protein>
<dbReference type="InterPro" id="IPR007235">
    <property type="entry name" value="Glyco_trans_28_C"/>
</dbReference>
<dbReference type="GO" id="GO:0005975">
    <property type="term" value="P:carbohydrate metabolic process"/>
    <property type="evidence" value="ECO:0007669"/>
    <property type="project" value="InterPro"/>
</dbReference>
<dbReference type="HAMAP" id="MF_00033">
    <property type="entry name" value="MurG"/>
    <property type="match status" value="1"/>
</dbReference>
<dbReference type="GO" id="GO:0051301">
    <property type="term" value="P:cell division"/>
    <property type="evidence" value="ECO:0007669"/>
    <property type="project" value="UniProtKB-KW"/>
</dbReference>
<feature type="binding site" evidence="10">
    <location>
        <position position="199"/>
    </location>
    <ligand>
        <name>UDP-N-acetyl-alpha-D-glucosamine</name>
        <dbReference type="ChEBI" id="CHEBI:57705"/>
    </ligand>
</feature>
<comment type="similarity">
    <text evidence="10">Belongs to the glycosyltransferase 28 family. MurG subfamily.</text>
</comment>
<dbReference type="EMBL" id="JAESVA010000001">
    <property type="protein sequence ID" value="MCB8878801.1"/>
    <property type="molecule type" value="Genomic_DNA"/>
</dbReference>
<dbReference type="Proteomes" id="UP000721844">
    <property type="component" value="Unassembled WGS sequence"/>
</dbReference>
<keyword evidence="6 10" id="KW-0573">Peptidoglycan synthesis</keyword>
<dbReference type="Gene3D" id="3.40.50.2000">
    <property type="entry name" value="Glycogen Phosphorylase B"/>
    <property type="match status" value="2"/>
</dbReference>
<evidence type="ECO:0000256" key="7">
    <source>
        <dbReference type="ARBA" id="ARBA00023136"/>
    </source>
</evidence>
<dbReference type="EC" id="2.4.1.227" evidence="10"/>
<evidence type="ECO:0000256" key="6">
    <source>
        <dbReference type="ARBA" id="ARBA00022984"/>
    </source>
</evidence>
<feature type="binding site" evidence="10">
    <location>
        <position position="171"/>
    </location>
    <ligand>
        <name>UDP-N-acetyl-alpha-D-glucosamine</name>
        <dbReference type="ChEBI" id="CHEBI:57705"/>
    </ligand>
</feature>
<evidence type="ECO:0000256" key="4">
    <source>
        <dbReference type="ARBA" id="ARBA00022679"/>
    </source>
</evidence>
<comment type="pathway">
    <text evidence="10">Cell wall biogenesis; peptidoglycan biosynthesis.</text>
</comment>
<accession>A0A963YXG8</accession>
<dbReference type="GO" id="GO:0008360">
    <property type="term" value="P:regulation of cell shape"/>
    <property type="evidence" value="ECO:0007669"/>
    <property type="project" value="UniProtKB-KW"/>
</dbReference>
<dbReference type="PANTHER" id="PTHR21015:SF22">
    <property type="entry name" value="GLYCOSYLTRANSFERASE"/>
    <property type="match status" value="1"/>
</dbReference>
<dbReference type="GO" id="GO:0009252">
    <property type="term" value="P:peptidoglycan biosynthetic process"/>
    <property type="evidence" value="ECO:0007669"/>
    <property type="project" value="UniProtKB-UniRule"/>
</dbReference>
<comment type="caution">
    <text evidence="10">Lacks conserved residue(s) required for the propagation of feature annotation.</text>
</comment>
<dbReference type="PANTHER" id="PTHR21015">
    <property type="entry name" value="UDP-N-ACETYLGLUCOSAMINE--N-ACETYLMURAMYL-(PENTAPEPTIDE) PYROPHOSPHORYL-UNDECAPRENOL N-ACETYLGLUCOSAMINE TRANSFERASE 1"/>
    <property type="match status" value="1"/>
</dbReference>
<organism evidence="13 14">
    <name type="scientific">Acidisoma cellulosilyticum</name>
    <dbReference type="NCBI Taxonomy" id="2802395"/>
    <lineage>
        <taxon>Bacteria</taxon>
        <taxon>Pseudomonadati</taxon>
        <taxon>Pseudomonadota</taxon>
        <taxon>Alphaproteobacteria</taxon>
        <taxon>Acetobacterales</taxon>
        <taxon>Acidocellaceae</taxon>
        <taxon>Acidisoma</taxon>
    </lineage>
</organism>
<dbReference type="CDD" id="cd03785">
    <property type="entry name" value="GT28_MurG"/>
    <property type="match status" value="1"/>
</dbReference>
<feature type="binding site" evidence="10">
    <location>
        <begin position="16"/>
        <end position="18"/>
    </location>
    <ligand>
        <name>UDP-N-acetyl-alpha-D-glucosamine</name>
        <dbReference type="ChEBI" id="CHEBI:57705"/>
    </ligand>
</feature>
<comment type="function">
    <text evidence="10">Cell wall formation. Catalyzes the transfer of a GlcNAc subunit on undecaprenyl-pyrophosphoryl-MurNAc-pentapeptide (lipid intermediate I) to form undecaprenyl-pyrophosphoryl-MurNAc-(pentapeptide)GlcNAc (lipid intermediate II).</text>
</comment>
<feature type="domain" description="Glycosyltransferase family 28 N-terminal" evidence="11">
    <location>
        <begin position="9"/>
        <end position="144"/>
    </location>
</feature>
<reference evidence="13 14" key="1">
    <citation type="journal article" date="2021" name="Microorganisms">
        <title>Acidisoma silvae sp. nov. and Acidisomacellulosilytica sp. nov., Two Acidophilic Bacteria Isolated from Decaying Wood, Hydrolyzing Cellulose and Producing Poly-3-hydroxybutyrate.</title>
        <authorList>
            <person name="Mieszkin S."/>
            <person name="Pouder E."/>
            <person name="Uroz S."/>
            <person name="Simon-Colin C."/>
            <person name="Alain K."/>
        </authorList>
    </citation>
    <scope>NUCLEOTIDE SEQUENCE [LARGE SCALE GENOMIC DNA]</scope>
    <source>
        <strain evidence="13 14">HW T5.17</strain>
    </source>
</reference>
<evidence type="ECO:0000256" key="8">
    <source>
        <dbReference type="ARBA" id="ARBA00023306"/>
    </source>
</evidence>
<dbReference type="AlphaFoldDB" id="A0A963YXG8"/>
<keyword evidence="7 10" id="KW-0472">Membrane</keyword>
<dbReference type="SUPFAM" id="SSF53756">
    <property type="entry name" value="UDP-Glycosyltransferase/glycogen phosphorylase"/>
    <property type="match status" value="1"/>
</dbReference>
<dbReference type="InterPro" id="IPR004276">
    <property type="entry name" value="GlycoTrans_28_N"/>
</dbReference>
<dbReference type="GO" id="GO:0050511">
    <property type="term" value="F:undecaprenyldiphospho-muramoylpentapeptide beta-N-acetylglucosaminyltransferase activity"/>
    <property type="evidence" value="ECO:0007669"/>
    <property type="project" value="UniProtKB-UniRule"/>
</dbReference>
<keyword evidence="4 10" id="KW-0808">Transferase</keyword>
<keyword evidence="14" id="KW-1185">Reference proteome</keyword>
<dbReference type="GO" id="GO:0071555">
    <property type="term" value="P:cell wall organization"/>
    <property type="evidence" value="ECO:0007669"/>
    <property type="project" value="UniProtKB-KW"/>
</dbReference>
<evidence type="ECO:0000256" key="3">
    <source>
        <dbReference type="ARBA" id="ARBA00022676"/>
    </source>
</evidence>
<proteinExistence type="inferred from homology"/>
<evidence type="ECO:0000256" key="10">
    <source>
        <dbReference type="HAMAP-Rule" id="MF_00033"/>
    </source>
</evidence>
<feature type="binding site" evidence="10">
    <location>
        <position position="300"/>
    </location>
    <ligand>
        <name>UDP-N-acetyl-alpha-D-glucosamine</name>
        <dbReference type="ChEBI" id="CHEBI:57705"/>
    </ligand>
</feature>
<keyword evidence="2 10" id="KW-0132">Cell division</keyword>
<dbReference type="GO" id="GO:0005886">
    <property type="term" value="C:plasma membrane"/>
    <property type="evidence" value="ECO:0007669"/>
    <property type="project" value="UniProtKB-SubCell"/>
</dbReference>
<keyword evidence="1 10" id="KW-1003">Cell membrane</keyword>
<evidence type="ECO:0000256" key="5">
    <source>
        <dbReference type="ARBA" id="ARBA00022960"/>
    </source>
</evidence>
<evidence type="ECO:0000256" key="2">
    <source>
        <dbReference type="ARBA" id="ARBA00022618"/>
    </source>
</evidence>
<feature type="binding site" evidence="10">
    <location>
        <position position="130"/>
    </location>
    <ligand>
        <name>UDP-N-acetyl-alpha-D-glucosamine</name>
        <dbReference type="ChEBI" id="CHEBI:57705"/>
    </ligand>
</feature>
<dbReference type="RefSeq" id="WP_227304873.1">
    <property type="nucleotide sequence ID" value="NZ_JAESVA010000001.1"/>
</dbReference>
<evidence type="ECO:0000256" key="1">
    <source>
        <dbReference type="ARBA" id="ARBA00022475"/>
    </source>
</evidence>
<gene>
    <name evidence="10 13" type="primary">murG</name>
    <name evidence="13" type="ORF">ACELLULO517_01035</name>
</gene>
<evidence type="ECO:0000256" key="9">
    <source>
        <dbReference type="ARBA" id="ARBA00023316"/>
    </source>
</evidence>
<feature type="domain" description="Glycosyl transferase family 28 C-terminal" evidence="12">
    <location>
        <begin position="193"/>
        <end position="354"/>
    </location>
</feature>
<dbReference type="Pfam" id="PF04101">
    <property type="entry name" value="Glyco_tran_28_C"/>
    <property type="match status" value="1"/>
</dbReference>
<comment type="catalytic activity">
    <reaction evidence="10">
        <text>di-trans,octa-cis-undecaprenyl diphospho-N-acetyl-alpha-D-muramoyl-L-alanyl-D-glutamyl-meso-2,6-diaminopimeloyl-D-alanyl-D-alanine + UDP-N-acetyl-alpha-D-glucosamine = di-trans,octa-cis-undecaprenyl diphospho-[N-acetyl-alpha-D-glucosaminyl-(1-&gt;4)]-N-acetyl-alpha-D-muramoyl-L-alanyl-D-glutamyl-meso-2,6-diaminopimeloyl-D-alanyl-D-alanine + UDP + H(+)</text>
        <dbReference type="Rhea" id="RHEA:31227"/>
        <dbReference type="ChEBI" id="CHEBI:15378"/>
        <dbReference type="ChEBI" id="CHEBI:57705"/>
        <dbReference type="ChEBI" id="CHEBI:58223"/>
        <dbReference type="ChEBI" id="CHEBI:61387"/>
        <dbReference type="ChEBI" id="CHEBI:61388"/>
        <dbReference type="EC" id="2.4.1.227"/>
    </reaction>
</comment>
<evidence type="ECO:0000259" key="12">
    <source>
        <dbReference type="Pfam" id="PF04101"/>
    </source>
</evidence>
<name>A0A963YXG8_9PROT</name>
<keyword evidence="3 10" id="KW-0328">Glycosyltransferase</keyword>
<keyword evidence="9 10" id="KW-0961">Cell wall biogenesis/degradation</keyword>
<keyword evidence="5 10" id="KW-0133">Cell shape</keyword>
<dbReference type="Pfam" id="PF03033">
    <property type="entry name" value="Glyco_transf_28"/>
    <property type="match status" value="1"/>
</dbReference>
<dbReference type="InterPro" id="IPR006009">
    <property type="entry name" value="GlcNAc_MurG"/>
</dbReference>
<comment type="subcellular location">
    <subcellularLocation>
        <location evidence="10">Cell membrane</location>
        <topology evidence="10">Peripheral membrane protein</topology>
        <orientation evidence="10">Cytoplasmic side</orientation>
    </subcellularLocation>
</comment>
<keyword evidence="8 10" id="KW-0131">Cell cycle</keyword>
<dbReference type="NCBIfam" id="TIGR01133">
    <property type="entry name" value="murG"/>
    <property type="match status" value="1"/>
</dbReference>